<evidence type="ECO:0000256" key="4">
    <source>
        <dbReference type="ARBA" id="ARBA00022741"/>
    </source>
</evidence>
<dbReference type="GO" id="GO:0140359">
    <property type="term" value="F:ABC-type transporter activity"/>
    <property type="evidence" value="ECO:0007669"/>
    <property type="project" value="InterPro"/>
</dbReference>
<dbReference type="PANTHER" id="PTHR24221:SF261">
    <property type="entry name" value="GLUTATHIONE_L-CYSTEINE TRANSPORT SYSTEM ATP-BINDING_PERMEASE PROTEIN CYDD"/>
    <property type="match status" value="1"/>
</dbReference>
<name>A0A261VF63_9BORD</name>
<evidence type="ECO:0000256" key="6">
    <source>
        <dbReference type="ARBA" id="ARBA00022989"/>
    </source>
</evidence>
<dbReference type="GO" id="GO:0005886">
    <property type="term" value="C:plasma membrane"/>
    <property type="evidence" value="ECO:0007669"/>
    <property type="project" value="UniProtKB-SubCell"/>
</dbReference>
<dbReference type="InterPro" id="IPR003593">
    <property type="entry name" value="AAA+_ATPase"/>
</dbReference>
<keyword evidence="5" id="KW-0067">ATP-binding</keyword>
<evidence type="ECO:0000259" key="11">
    <source>
        <dbReference type="PROSITE" id="PS50929"/>
    </source>
</evidence>
<comment type="caution">
    <text evidence="12">The sequence shown here is derived from an EMBL/GenBank/DDBJ whole genome shotgun (WGS) entry which is preliminary data.</text>
</comment>
<keyword evidence="4" id="KW-0547">Nucleotide-binding</keyword>
<dbReference type="Proteomes" id="UP000215633">
    <property type="component" value="Unassembled WGS sequence"/>
</dbReference>
<feature type="compositionally biased region" description="Basic and acidic residues" evidence="8">
    <location>
        <begin position="7"/>
        <end position="20"/>
    </location>
</feature>
<keyword evidence="7 9" id="KW-0472">Membrane</keyword>
<keyword evidence="13" id="KW-1185">Reference proteome</keyword>
<dbReference type="Pfam" id="PF00005">
    <property type="entry name" value="ABC_tran"/>
    <property type="match status" value="1"/>
</dbReference>
<dbReference type="InterPro" id="IPR036640">
    <property type="entry name" value="ABC1_TM_sf"/>
</dbReference>
<dbReference type="InterPro" id="IPR027417">
    <property type="entry name" value="P-loop_NTPase"/>
</dbReference>
<dbReference type="SUPFAM" id="SSF52540">
    <property type="entry name" value="P-loop containing nucleoside triphosphate hydrolases"/>
    <property type="match status" value="1"/>
</dbReference>
<dbReference type="SUPFAM" id="SSF90123">
    <property type="entry name" value="ABC transporter transmembrane region"/>
    <property type="match status" value="1"/>
</dbReference>
<comment type="subcellular location">
    <subcellularLocation>
        <location evidence="1">Cell membrane</location>
        <topology evidence="1">Multi-pass membrane protein</topology>
    </subcellularLocation>
</comment>
<dbReference type="InterPro" id="IPR039421">
    <property type="entry name" value="Type_1_exporter"/>
</dbReference>
<dbReference type="PROSITE" id="PS50929">
    <property type="entry name" value="ABC_TM1F"/>
    <property type="match status" value="1"/>
</dbReference>
<dbReference type="Gene3D" id="1.20.1560.10">
    <property type="entry name" value="ABC transporter type 1, transmembrane domain"/>
    <property type="match status" value="1"/>
</dbReference>
<dbReference type="GO" id="GO:0034040">
    <property type="term" value="F:ATPase-coupled lipid transmembrane transporter activity"/>
    <property type="evidence" value="ECO:0007669"/>
    <property type="project" value="TreeGrafter"/>
</dbReference>
<feature type="transmembrane region" description="Helical" evidence="9">
    <location>
        <begin position="257"/>
        <end position="282"/>
    </location>
</feature>
<dbReference type="GO" id="GO:0016887">
    <property type="term" value="F:ATP hydrolysis activity"/>
    <property type="evidence" value="ECO:0007669"/>
    <property type="project" value="InterPro"/>
</dbReference>
<evidence type="ECO:0000256" key="1">
    <source>
        <dbReference type="ARBA" id="ARBA00004651"/>
    </source>
</evidence>
<dbReference type="NCBIfam" id="TIGR02857">
    <property type="entry name" value="CydD"/>
    <property type="match status" value="1"/>
</dbReference>
<dbReference type="AlphaFoldDB" id="A0A261VF63"/>
<dbReference type="InterPro" id="IPR014216">
    <property type="entry name" value="ABC_transptr_CydD"/>
</dbReference>
<dbReference type="InterPro" id="IPR003439">
    <property type="entry name" value="ABC_transporter-like_ATP-bd"/>
</dbReference>
<keyword evidence="3 9" id="KW-0812">Transmembrane</keyword>
<dbReference type="PANTHER" id="PTHR24221">
    <property type="entry name" value="ATP-BINDING CASSETTE SUB-FAMILY B"/>
    <property type="match status" value="1"/>
</dbReference>
<evidence type="ECO:0000259" key="10">
    <source>
        <dbReference type="PROSITE" id="PS50893"/>
    </source>
</evidence>
<evidence type="ECO:0000256" key="8">
    <source>
        <dbReference type="SAM" id="MobiDB-lite"/>
    </source>
</evidence>
<accession>A0A261VF63</accession>
<evidence type="ECO:0000313" key="13">
    <source>
        <dbReference type="Proteomes" id="UP000215633"/>
    </source>
</evidence>
<dbReference type="PROSITE" id="PS50893">
    <property type="entry name" value="ABC_TRANSPORTER_2"/>
    <property type="match status" value="1"/>
</dbReference>
<feature type="region of interest" description="Disordered" evidence="8">
    <location>
        <begin position="1"/>
        <end position="20"/>
    </location>
</feature>
<feature type="transmembrane region" description="Helical" evidence="9">
    <location>
        <begin position="36"/>
        <end position="56"/>
    </location>
</feature>
<evidence type="ECO:0000256" key="2">
    <source>
        <dbReference type="ARBA" id="ARBA00022475"/>
    </source>
</evidence>
<keyword evidence="2" id="KW-1003">Cell membrane</keyword>
<feature type="domain" description="ABC transporter" evidence="10">
    <location>
        <begin position="364"/>
        <end position="579"/>
    </location>
</feature>
<feature type="transmembrane region" description="Helical" evidence="9">
    <location>
        <begin position="152"/>
        <end position="173"/>
    </location>
</feature>
<feature type="transmembrane region" description="Helical" evidence="9">
    <location>
        <begin position="179"/>
        <end position="199"/>
    </location>
</feature>
<feature type="domain" description="ABC transmembrane type-1" evidence="11">
    <location>
        <begin position="38"/>
        <end position="326"/>
    </location>
</feature>
<dbReference type="SMART" id="SM00382">
    <property type="entry name" value="AAA"/>
    <property type="match status" value="1"/>
</dbReference>
<evidence type="ECO:0000256" key="3">
    <source>
        <dbReference type="ARBA" id="ARBA00022692"/>
    </source>
</evidence>
<protein>
    <submittedName>
        <fullName evidence="12">Thiol reductant ABC exporter subunit CydD</fullName>
    </submittedName>
</protein>
<evidence type="ECO:0000313" key="12">
    <source>
        <dbReference type="EMBL" id="OZI72786.1"/>
    </source>
</evidence>
<feature type="transmembrane region" description="Helical" evidence="9">
    <location>
        <begin position="76"/>
        <end position="95"/>
    </location>
</feature>
<proteinExistence type="predicted"/>
<evidence type="ECO:0000256" key="9">
    <source>
        <dbReference type="SAM" id="Phobius"/>
    </source>
</evidence>
<keyword evidence="6 9" id="KW-1133">Transmembrane helix</keyword>
<dbReference type="RefSeq" id="WP_094807827.1">
    <property type="nucleotide sequence ID" value="NZ_NEVT01000008.1"/>
</dbReference>
<dbReference type="Pfam" id="PF00664">
    <property type="entry name" value="ABC_membrane"/>
    <property type="match status" value="1"/>
</dbReference>
<reference evidence="13" key="1">
    <citation type="submission" date="2017-05" db="EMBL/GenBank/DDBJ databases">
        <title>Complete and WGS of Bordetella genogroups.</title>
        <authorList>
            <person name="Spilker T."/>
            <person name="Lipuma J."/>
        </authorList>
    </citation>
    <scope>NUCLEOTIDE SEQUENCE [LARGE SCALE GENOMIC DNA]</scope>
    <source>
        <strain evidence="13">AU8256</strain>
    </source>
</reference>
<dbReference type="InterPro" id="IPR011527">
    <property type="entry name" value="ABC1_TM_dom"/>
</dbReference>
<dbReference type="GO" id="GO:0005524">
    <property type="term" value="F:ATP binding"/>
    <property type="evidence" value="ECO:0007669"/>
    <property type="project" value="UniProtKB-KW"/>
</dbReference>
<dbReference type="PROSITE" id="PS00211">
    <property type="entry name" value="ABC_TRANSPORTER_1"/>
    <property type="match status" value="1"/>
</dbReference>
<evidence type="ECO:0000256" key="5">
    <source>
        <dbReference type="ARBA" id="ARBA00022840"/>
    </source>
</evidence>
<organism evidence="12 13">
    <name type="scientific">Bordetella genomosp. 2</name>
    <dbReference type="NCBI Taxonomy" id="1983456"/>
    <lineage>
        <taxon>Bacteria</taxon>
        <taxon>Pseudomonadati</taxon>
        <taxon>Pseudomonadota</taxon>
        <taxon>Betaproteobacteria</taxon>
        <taxon>Burkholderiales</taxon>
        <taxon>Alcaligenaceae</taxon>
        <taxon>Bordetella</taxon>
    </lineage>
</organism>
<dbReference type="CDD" id="cd18584">
    <property type="entry name" value="ABC_6TM_AarD_CydD"/>
    <property type="match status" value="1"/>
</dbReference>
<dbReference type="GO" id="GO:0042883">
    <property type="term" value="P:cysteine transport"/>
    <property type="evidence" value="ECO:0007669"/>
    <property type="project" value="InterPro"/>
</dbReference>
<dbReference type="EMBL" id="NEVT01000008">
    <property type="protein sequence ID" value="OZI72786.1"/>
    <property type="molecule type" value="Genomic_DNA"/>
</dbReference>
<dbReference type="Gene3D" id="3.40.50.300">
    <property type="entry name" value="P-loop containing nucleotide triphosphate hydrolases"/>
    <property type="match status" value="1"/>
</dbReference>
<gene>
    <name evidence="12" type="ORF">CAL24_21195</name>
</gene>
<dbReference type="InterPro" id="IPR017871">
    <property type="entry name" value="ABC_transporter-like_CS"/>
</dbReference>
<evidence type="ECO:0000256" key="7">
    <source>
        <dbReference type="ARBA" id="ARBA00023136"/>
    </source>
</evidence>
<sequence>MSGIAGLERDPAASRPSSPEHARWLAAQARTVRGPLGLAAAAPLAGGVLLLLQAWWLARLLDAAIAGQAPRAELAGAIGVIAGLMLARAGLAWLAERASARAAERIKQSVRLALFERLLAQGPAWSRTRVSGELASAVVDQVDALDGFFSRYLPAVIAAAVLPPAFAVALLPFDLVAGVLLLVTAPLIPLFMALVGWGAEAASRRHLRAFARLSGFFADRLRGLVTLKLYGRAEAEGQAVAAASEALRRRTMAVLRIAFLSSAVLEFFAALGVAGIAVYFGLTYLGFLDLRATPLTLQTGFFCLLMAPEVYAPLRQFAAHYHDRAAARAAVAQIAQVFDGLPEAAAPRQPSQAPVPAGSGAAALQARGLTVPVAGRPVPVLDAARLDLPAGAHMALMGASGAGKTTLLEALCRLRPCAGEIRIDGRPLADWDEAALRARVALIGQRPYLFAGSIAANIRLGRPDATDGQVREAARRAHVLAFTQAMPAGLQTQLGEGGHGLSGGQMQRVALARLFLRDPGLILLDEPTAHLDDVTQVQVLDEILSFARGRTLLLATHAPAVAARLPRVVRLARGTLEPA</sequence>